<evidence type="ECO:0000313" key="2">
    <source>
        <dbReference type="Proteomes" id="UP000039021"/>
    </source>
</evidence>
<comment type="caution">
    <text evidence="1">The sequence shown here is derived from an EMBL/GenBank/DDBJ whole genome shotgun (WGS) entry which is preliminary data.</text>
</comment>
<protein>
    <submittedName>
        <fullName evidence="1">Uncharacterized protein</fullName>
    </submittedName>
</protein>
<proteinExistence type="predicted"/>
<organism evidence="1 2">
    <name type="scientific">Mycobacterium tuberculosis</name>
    <dbReference type="NCBI Taxonomy" id="1773"/>
    <lineage>
        <taxon>Bacteria</taxon>
        <taxon>Bacillati</taxon>
        <taxon>Actinomycetota</taxon>
        <taxon>Actinomycetes</taxon>
        <taxon>Mycobacteriales</taxon>
        <taxon>Mycobacteriaceae</taxon>
        <taxon>Mycobacterium</taxon>
        <taxon>Mycobacterium tuberculosis complex</taxon>
    </lineage>
</organism>
<dbReference type="Proteomes" id="UP000039021">
    <property type="component" value="Unassembled WGS sequence"/>
</dbReference>
<reference evidence="2" key="1">
    <citation type="submission" date="2015-03" db="EMBL/GenBank/DDBJ databases">
        <authorList>
            <consortium name="Pathogen Informatics"/>
        </authorList>
    </citation>
    <scope>NUCLEOTIDE SEQUENCE [LARGE SCALE GENOMIC DNA]</scope>
    <source>
        <strain evidence="2">N09902308</strain>
    </source>
</reference>
<name>A0A916LHT5_MYCTX</name>
<dbReference type="EMBL" id="CSBK01003900">
    <property type="protein sequence ID" value="CPB35786.1"/>
    <property type="molecule type" value="Genomic_DNA"/>
</dbReference>
<sequence length="50" mass="5641">MGQVRVGDGRLRHRPQFLDERMGFGHGDQGVVAAVQNEERWGVGPHMVDR</sequence>
<evidence type="ECO:0000313" key="1">
    <source>
        <dbReference type="EMBL" id="CPB35786.1"/>
    </source>
</evidence>
<gene>
    <name evidence="1" type="ORF">ERS007739_05208</name>
</gene>
<dbReference type="AlphaFoldDB" id="A0A916LHT5"/>
<accession>A0A916LHT5</accession>